<keyword evidence="2" id="KW-1185">Reference proteome</keyword>
<name>A0A8H7VLJ9_9FUNG</name>
<proteinExistence type="predicted"/>
<dbReference type="AlphaFoldDB" id="A0A8H7VLJ9"/>
<reference evidence="1 2" key="1">
    <citation type="submission" date="2020-12" db="EMBL/GenBank/DDBJ databases">
        <title>Metabolic potential, ecology and presence of endohyphal bacteria is reflected in genomic diversity of Mucoromycotina.</title>
        <authorList>
            <person name="Muszewska A."/>
            <person name="Okrasinska A."/>
            <person name="Steczkiewicz K."/>
            <person name="Drgas O."/>
            <person name="Orlowska M."/>
            <person name="Perlinska-Lenart U."/>
            <person name="Aleksandrzak-Piekarczyk T."/>
            <person name="Szatraj K."/>
            <person name="Zielenkiewicz U."/>
            <person name="Pilsyk S."/>
            <person name="Malc E."/>
            <person name="Mieczkowski P."/>
            <person name="Kruszewska J.S."/>
            <person name="Biernat P."/>
            <person name="Pawlowska J."/>
        </authorList>
    </citation>
    <scope>NUCLEOTIDE SEQUENCE [LARGE SCALE GENOMIC DNA]</scope>
    <source>
        <strain evidence="1 2">CBS 142.35</strain>
    </source>
</reference>
<comment type="caution">
    <text evidence="1">The sequence shown here is derived from an EMBL/GenBank/DDBJ whole genome shotgun (WGS) entry which is preliminary data.</text>
</comment>
<dbReference type="EMBL" id="JAEPRB010000062">
    <property type="protein sequence ID" value="KAG2223387.1"/>
    <property type="molecule type" value="Genomic_DNA"/>
</dbReference>
<evidence type="ECO:0000313" key="2">
    <source>
        <dbReference type="Proteomes" id="UP000646827"/>
    </source>
</evidence>
<protein>
    <recommendedName>
        <fullName evidence="3">Endonuclease/exonuclease/phosphatase domain-containing protein</fullName>
    </recommendedName>
</protein>
<evidence type="ECO:0008006" key="3">
    <source>
        <dbReference type="Google" id="ProtNLM"/>
    </source>
</evidence>
<gene>
    <name evidence="1" type="ORF">INT45_002882</name>
</gene>
<evidence type="ECO:0000313" key="1">
    <source>
        <dbReference type="EMBL" id="KAG2223387.1"/>
    </source>
</evidence>
<sequence>MKWITFNINTKHNDNTTSLPDTSGDGDYQGLSQTIDAEGDLIMESLEALIEEHTIAEISASPTKDTTVTVANIAGVQADMNYLSSLSLRSSTHTKIDNLSVMACRQLIKKIETLSQSDTVAGQRPSAKGIEFLAHESNFIKHLKQQKPHLIALQESHAATEQIQSSLNFQFQTISFIWTKHCGLVWCISLVIANNFHWFLEASTSH</sequence>
<dbReference type="Proteomes" id="UP000646827">
    <property type="component" value="Unassembled WGS sequence"/>
</dbReference>
<accession>A0A8H7VLJ9</accession>
<organism evidence="1 2">
    <name type="scientific">Circinella minor</name>
    <dbReference type="NCBI Taxonomy" id="1195481"/>
    <lineage>
        <taxon>Eukaryota</taxon>
        <taxon>Fungi</taxon>
        <taxon>Fungi incertae sedis</taxon>
        <taxon>Mucoromycota</taxon>
        <taxon>Mucoromycotina</taxon>
        <taxon>Mucoromycetes</taxon>
        <taxon>Mucorales</taxon>
        <taxon>Lichtheimiaceae</taxon>
        <taxon>Circinella</taxon>
    </lineage>
</organism>